<comment type="caution">
    <text evidence="1">The sequence shown here is derived from an EMBL/GenBank/DDBJ whole genome shotgun (WGS) entry which is preliminary data.</text>
</comment>
<name>A0ABW3AYY5_9SPHI</name>
<evidence type="ECO:0000313" key="1">
    <source>
        <dbReference type="EMBL" id="MFD0795559.1"/>
    </source>
</evidence>
<dbReference type="Proteomes" id="UP001597010">
    <property type="component" value="Unassembled WGS sequence"/>
</dbReference>
<dbReference type="EMBL" id="JBHTHZ010000014">
    <property type="protein sequence ID" value="MFD0795559.1"/>
    <property type="molecule type" value="Genomic_DNA"/>
</dbReference>
<accession>A0ABW3AYY5</accession>
<organism evidence="1 2">
    <name type="scientific">Mucilaginibacter litoreus</name>
    <dbReference type="NCBI Taxonomy" id="1048221"/>
    <lineage>
        <taxon>Bacteria</taxon>
        <taxon>Pseudomonadati</taxon>
        <taxon>Bacteroidota</taxon>
        <taxon>Sphingobacteriia</taxon>
        <taxon>Sphingobacteriales</taxon>
        <taxon>Sphingobacteriaceae</taxon>
        <taxon>Mucilaginibacter</taxon>
    </lineage>
</organism>
<proteinExistence type="predicted"/>
<dbReference type="PROSITE" id="PS51257">
    <property type="entry name" value="PROKAR_LIPOPROTEIN"/>
    <property type="match status" value="1"/>
</dbReference>
<dbReference type="RefSeq" id="WP_377118074.1">
    <property type="nucleotide sequence ID" value="NZ_JBHTHZ010000014.1"/>
</dbReference>
<evidence type="ECO:0008006" key="3">
    <source>
        <dbReference type="Google" id="ProtNLM"/>
    </source>
</evidence>
<evidence type="ECO:0000313" key="2">
    <source>
        <dbReference type="Proteomes" id="UP001597010"/>
    </source>
</evidence>
<reference evidence="2" key="1">
    <citation type="journal article" date="2019" name="Int. J. Syst. Evol. Microbiol.">
        <title>The Global Catalogue of Microorganisms (GCM) 10K type strain sequencing project: providing services to taxonomists for standard genome sequencing and annotation.</title>
        <authorList>
            <consortium name="The Broad Institute Genomics Platform"/>
            <consortium name="The Broad Institute Genome Sequencing Center for Infectious Disease"/>
            <person name="Wu L."/>
            <person name="Ma J."/>
        </authorList>
    </citation>
    <scope>NUCLEOTIDE SEQUENCE [LARGE SCALE GENOMIC DNA]</scope>
    <source>
        <strain evidence="2">CCUG 61484</strain>
    </source>
</reference>
<protein>
    <recommendedName>
        <fullName evidence="3">Lipoprotein</fullName>
    </recommendedName>
</protein>
<gene>
    <name evidence="1" type="ORF">ACFQZX_18195</name>
</gene>
<sequence>MKLSIFILLLFSFGCSSSQHNSSDIKIKLSDNHRSLQFNGLDKLIINEISRDSDNAVWQSLVAVYAMPADTDLKNYQPVQPGKYAVQDSTVIFTPDTPFVKGKTYFVRKYRLGKGISLAEYIKGQARVGNVQFIDLIFKP</sequence>
<keyword evidence="2" id="KW-1185">Reference proteome</keyword>